<dbReference type="PANTHER" id="PTHR43792">
    <property type="entry name" value="GNAT FAMILY, PUTATIVE (AFU_ORTHOLOGUE AFUA_3G00765)-RELATED-RELATED"/>
    <property type="match status" value="1"/>
</dbReference>
<dbReference type="InterPro" id="IPR000182">
    <property type="entry name" value="GNAT_dom"/>
</dbReference>
<sequence length="200" mass="22713">MTTHRQPPPGGSIRDMPLPPLRTDRLRLDPLGPEHLEQLVELDSDPEVLRYLFARPRTRAEVEESMVRRTNPAHRERGMGYWAGFAGEEFIGWWALLPVAKPQEGDPGDGVLGYRLMRRAWRRGFASEGAREVLRYGFADLGLPRITAETMAVNAGSRAVMRSIGMTHWRSYLLDFDEPLPGADEGEVLYAISRSAWERQ</sequence>
<keyword evidence="4" id="KW-1185">Reference proteome</keyword>
<dbReference type="Gene3D" id="3.40.630.30">
    <property type="match status" value="1"/>
</dbReference>
<proteinExistence type="predicted"/>
<dbReference type="InterPro" id="IPR051531">
    <property type="entry name" value="N-acetyltransferase"/>
</dbReference>
<organism evidence="3 4">
    <name type="scientific">Barrientosiimonas endolithica</name>
    <dbReference type="NCBI Taxonomy" id="1535208"/>
    <lineage>
        <taxon>Bacteria</taxon>
        <taxon>Bacillati</taxon>
        <taxon>Actinomycetota</taxon>
        <taxon>Actinomycetes</taxon>
        <taxon>Micrococcales</taxon>
        <taxon>Dermacoccaceae</taxon>
        <taxon>Barrientosiimonas</taxon>
    </lineage>
</organism>
<feature type="compositionally biased region" description="Pro residues" evidence="1">
    <location>
        <begin position="1"/>
        <end position="10"/>
    </location>
</feature>
<evidence type="ECO:0000313" key="4">
    <source>
        <dbReference type="Proteomes" id="UP001321421"/>
    </source>
</evidence>
<dbReference type="InterPro" id="IPR016181">
    <property type="entry name" value="Acyl_CoA_acyltransferase"/>
</dbReference>
<feature type="domain" description="N-acetyltransferase" evidence="2">
    <location>
        <begin position="26"/>
        <end position="195"/>
    </location>
</feature>
<reference evidence="4" key="1">
    <citation type="journal article" date="2019" name="Int. J. Syst. Evol. Microbiol.">
        <title>The Global Catalogue of Microorganisms (GCM) 10K type strain sequencing project: providing services to taxonomists for standard genome sequencing and annotation.</title>
        <authorList>
            <consortium name="The Broad Institute Genomics Platform"/>
            <consortium name="The Broad Institute Genome Sequencing Center for Infectious Disease"/>
            <person name="Wu L."/>
            <person name="Ma J."/>
        </authorList>
    </citation>
    <scope>NUCLEOTIDE SEQUENCE [LARGE SCALE GENOMIC DNA]</scope>
    <source>
        <strain evidence="4">NBRC 110608</strain>
    </source>
</reference>
<dbReference type="PROSITE" id="PS51186">
    <property type="entry name" value="GNAT"/>
    <property type="match status" value="1"/>
</dbReference>
<dbReference type="Pfam" id="PF13302">
    <property type="entry name" value="Acetyltransf_3"/>
    <property type="match status" value="1"/>
</dbReference>
<protein>
    <recommendedName>
        <fullName evidence="2">N-acetyltransferase domain-containing protein</fullName>
    </recommendedName>
</protein>
<gene>
    <name evidence="3" type="ORF">GCM10025872_00540</name>
</gene>
<accession>A0ABM8H6E0</accession>
<evidence type="ECO:0000259" key="2">
    <source>
        <dbReference type="PROSITE" id="PS51186"/>
    </source>
</evidence>
<dbReference type="Proteomes" id="UP001321421">
    <property type="component" value="Chromosome"/>
</dbReference>
<name>A0ABM8H6E0_9MICO</name>
<evidence type="ECO:0000313" key="3">
    <source>
        <dbReference type="EMBL" id="BDZ56397.1"/>
    </source>
</evidence>
<dbReference type="EMBL" id="AP027735">
    <property type="protein sequence ID" value="BDZ56397.1"/>
    <property type="molecule type" value="Genomic_DNA"/>
</dbReference>
<evidence type="ECO:0000256" key="1">
    <source>
        <dbReference type="SAM" id="MobiDB-lite"/>
    </source>
</evidence>
<feature type="region of interest" description="Disordered" evidence="1">
    <location>
        <begin position="1"/>
        <end position="21"/>
    </location>
</feature>
<dbReference type="SUPFAM" id="SSF55729">
    <property type="entry name" value="Acyl-CoA N-acyltransferases (Nat)"/>
    <property type="match status" value="1"/>
</dbReference>
<dbReference type="PANTHER" id="PTHR43792:SF16">
    <property type="entry name" value="N-ACETYLTRANSFERASE DOMAIN-CONTAINING PROTEIN"/>
    <property type="match status" value="1"/>
</dbReference>